<evidence type="ECO:0000313" key="1">
    <source>
        <dbReference type="EMBL" id="CAF0929384.1"/>
    </source>
</evidence>
<dbReference type="OrthoDB" id="10268124at2759"/>
<comment type="caution">
    <text evidence="1">The sequence shown here is derived from an EMBL/GenBank/DDBJ whole genome shotgun (WGS) entry which is preliminary data.</text>
</comment>
<reference evidence="1" key="1">
    <citation type="submission" date="2021-02" db="EMBL/GenBank/DDBJ databases">
        <authorList>
            <person name="Nowell W R."/>
        </authorList>
    </citation>
    <scope>NUCLEOTIDE SEQUENCE</scope>
    <source>
        <strain evidence="1">Ploen Becks lab</strain>
    </source>
</reference>
<dbReference type="Proteomes" id="UP000663879">
    <property type="component" value="Unassembled WGS sequence"/>
</dbReference>
<evidence type="ECO:0000313" key="2">
    <source>
        <dbReference type="Proteomes" id="UP000663879"/>
    </source>
</evidence>
<sequence length="1353" mass="156244">LVINETVLNFNGYKEDKFEKFFYLRNPNYRLLTNLTWSYMRSEYFELKLFYNNQSIQDKEEIIKNVFDANEVIYLKIVFLPKIELNGEINLSFLTNENVREQLKIFVDLKTRIPIVSCIPTAFEFQILNGTFKVFDLKIKNSGDLDAEMLRLQFIYSIENEYTNSFQFQETTDISFLNNSIFLKRLNVGETKTLFFSITTNSKQSEGFYKTNLRISNKFISYIIEITYFLTNLNNVQLTVITENEFTYFTEEKPLLANASITLVNRLANYKNTLKTDSSGMITFSNLTENYYEVYAEAQKHTSRYLIWQPKSSKNYLSIFLSRQTVTITWSVIPKLYEDKYEISLVADFETEVYAPVVVVEPLYIDILQFEFNNYFIIKVTNYGFIRANNLTINLPDEFQNYRFQFSEKYEKFNLEANTSVKIRVNVYQINSFEMVRKKRDTNRIVCTSGISIGYDFICGGVQVYNSISIHLDGKCMSVPEIWSNAPTDGSRVVINGIGNGIGDSSCDIECSRPRQNQDRFFSSCDPCVTKTVLCSLTSISCASSKRRICAGLAQCLIDSLRICGGLGSGGSGVGGGGSSGGGGASDSWKKAMMVSTIKYKEDIGPYIVFVQLAILNEENIEKETYGDLIWMNKEAKDWLKINFELYLTDLSDSGRYISEKELKLLLNSSFFSINATEIQMRNLIERFNNTQMLNDDDNIFAVKVYNSSNKMNMTLLNELNAKHESYLNLAKSNGFEDFNSWLSSLLKEFDNAPNKKTICAKIKLLIQQTLVLTREGFEAKLELNNQELIQLRNISVRLNIFSNDSLSNSNHLFSIGNPAYSNMENKTDTLNLESKQIGTITWFLIPYKEAAEKIETSYSVGGSLEYYLEDKKVIYDLAPETIQVRPEARLELIYFLEKKVIGDDPLTKEIEPSIPFSLGLLLYNKGYGIAKNLQIISFEPKIIENEKGLLIDFKLQKTAYLNNVPIDNSLKLNFGDIQPFQLKHALWKFNSTLKGEFSNLTVSFTNTNPNGDKKLSLIEKIEYKELVRLVKIDRPIELNDNLPDFLVIDDEFLYLKGLKPNKVYTTEIKPENDNKLSFSPTRIKGKKIIWFYSILRINLHQKDTQSISIRKILRNNFEERPIENFWISEYDSTLSFLNVFDVLEFSNETQDVLNQTIIYNLFKKLKYSIQFNSNLTEIITTPENDILLPYFKEKNYCVSVNSSLLELKRLIADINGSVIYPNLRDGSLVLFKLSPSFSSSNNYFYIDKTNGKIYSNISSTQINQHKSEIVKKIFKFNLTIELRDEINLISNYSLGYNGNFSYAYLEIRIDLDCDNNDDKGNDKKVLNLWKTVLDTFLKYFRRIVDFLIHLFE</sequence>
<organism evidence="1 2">
    <name type="scientific">Brachionus calyciflorus</name>
    <dbReference type="NCBI Taxonomy" id="104777"/>
    <lineage>
        <taxon>Eukaryota</taxon>
        <taxon>Metazoa</taxon>
        <taxon>Spiralia</taxon>
        <taxon>Gnathifera</taxon>
        <taxon>Rotifera</taxon>
        <taxon>Eurotatoria</taxon>
        <taxon>Monogononta</taxon>
        <taxon>Pseudotrocha</taxon>
        <taxon>Ploima</taxon>
        <taxon>Brachionidae</taxon>
        <taxon>Brachionus</taxon>
    </lineage>
</organism>
<gene>
    <name evidence="1" type="ORF">OXX778_LOCUS12820</name>
</gene>
<protein>
    <submittedName>
        <fullName evidence="1">Uncharacterized protein</fullName>
    </submittedName>
</protein>
<proteinExistence type="predicted"/>
<accession>A0A814BL71</accession>
<feature type="non-terminal residue" evidence="1">
    <location>
        <position position="1"/>
    </location>
</feature>
<keyword evidence="2" id="KW-1185">Reference proteome</keyword>
<name>A0A814BL71_9BILA</name>
<dbReference type="EMBL" id="CAJNOC010002373">
    <property type="protein sequence ID" value="CAF0929384.1"/>
    <property type="molecule type" value="Genomic_DNA"/>
</dbReference>